<reference evidence="8 9" key="1">
    <citation type="journal article" date="2018" name="Environ. Microbiol.">
        <title>Isolation and genomic characterization of Novimethylophilus kurashikiensis gen. nov. sp. nov., a new lanthanide-dependent methylotrophic species of Methylophilaceae.</title>
        <authorList>
            <person name="Lv H."/>
            <person name="Sahin N."/>
            <person name="Tani A."/>
        </authorList>
    </citation>
    <scope>NUCLEOTIDE SEQUENCE [LARGE SCALE GENOMIC DNA]</scope>
    <source>
        <strain evidence="8 9">La2-4</strain>
    </source>
</reference>
<dbReference type="RefSeq" id="WP_109014211.1">
    <property type="nucleotide sequence ID" value="NZ_BDOQ01000002.1"/>
</dbReference>
<comment type="caution">
    <text evidence="8">The sequence shown here is derived from an EMBL/GenBank/DDBJ whole genome shotgun (WGS) entry which is preliminary data.</text>
</comment>
<name>A0A2R5F388_9PROT</name>
<dbReference type="OrthoDB" id="9810816at2"/>
<keyword evidence="9" id="KW-1185">Reference proteome</keyword>
<dbReference type="GO" id="GO:0009421">
    <property type="term" value="C:bacterial-type flagellum filament cap"/>
    <property type="evidence" value="ECO:0007669"/>
    <property type="project" value="InterPro"/>
</dbReference>
<dbReference type="PANTHER" id="PTHR30288:SF0">
    <property type="entry name" value="FLAGELLAR HOOK-ASSOCIATED PROTEIN 2"/>
    <property type="match status" value="1"/>
</dbReference>
<dbReference type="GO" id="GO:0071973">
    <property type="term" value="P:bacterial-type flagellum-dependent cell motility"/>
    <property type="evidence" value="ECO:0007669"/>
    <property type="project" value="TreeGrafter"/>
</dbReference>
<dbReference type="InterPro" id="IPR010809">
    <property type="entry name" value="FliD_C"/>
</dbReference>
<dbReference type="GO" id="GO:0005576">
    <property type="term" value="C:extracellular region"/>
    <property type="evidence" value="ECO:0007669"/>
    <property type="project" value="UniProtKB-SubCell"/>
</dbReference>
<evidence type="ECO:0000256" key="2">
    <source>
        <dbReference type="ARBA" id="ARBA00011255"/>
    </source>
</evidence>
<keyword evidence="8" id="KW-0282">Flagellum</keyword>
<accession>A0A2R5F388</accession>
<comment type="subunit">
    <text evidence="2 5">Homopentamer.</text>
</comment>
<dbReference type="Pfam" id="PF02465">
    <property type="entry name" value="FliD_N"/>
    <property type="match status" value="1"/>
</dbReference>
<keyword evidence="5" id="KW-0964">Secreted</keyword>
<feature type="domain" description="Flagellar hook-associated protein 2 N-terminal" evidence="6">
    <location>
        <begin position="11"/>
        <end position="107"/>
    </location>
</feature>
<keyword evidence="3" id="KW-0175">Coiled coil</keyword>
<protein>
    <recommendedName>
        <fullName evidence="5">Flagellar hook-associated protein 2</fullName>
        <shortName evidence="5">HAP2</shortName>
    </recommendedName>
    <alternativeName>
        <fullName evidence="5">Flagellar cap protein</fullName>
    </alternativeName>
</protein>
<dbReference type="InterPro" id="IPR003481">
    <property type="entry name" value="FliD_N"/>
</dbReference>
<keyword evidence="8" id="KW-0966">Cell projection</keyword>
<feature type="domain" description="Flagellar hook-associated protein 2 C-terminal" evidence="7">
    <location>
        <begin position="582"/>
        <end position="654"/>
    </location>
</feature>
<dbReference type="GO" id="GO:0009424">
    <property type="term" value="C:bacterial-type flagellum hook"/>
    <property type="evidence" value="ECO:0007669"/>
    <property type="project" value="UniProtKB-UniRule"/>
</dbReference>
<evidence type="ECO:0000259" key="6">
    <source>
        <dbReference type="Pfam" id="PF02465"/>
    </source>
</evidence>
<keyword evidence="4 5" id="KW-0975">Bacterial flagellum</keyword>
<dbReference type="AlphaFoldDB" id="A0A2R5F388"/>
<evidence type="ECO:0000313" key="9">
    <source>
        <dbReference type="Proteomes" id="UP000245081"/>
    </source>
</evidence>
<sequence length="674" mass="67799">MASITSPGIGSGLDVNGIVSKLMQVEQQPLALLDSKEAKYQSKLTAYGTLKGALSSFQTAAQAVNDVSKFQSASATVGDSSVFTATAQSNSVAGAYNINVTQLAQAQSLMAAGQSTTNTAIGSGATTTLTFQFGTISGGTFTNGVYTGAGFSQDGTSSTGTVTIDSSNNTLQGIRDAINAANVGANATIVNDGTSNRLVLTSKATGANSSMSISVSGDSTLANLLNYDPTQAAGSQTGQNLTQTVAAQSAALTVNGISITSASNSVSGAIDGVSLSLIKTGSTTLNVARDTSTAKKAIQDFVAAYNSLNGTISSLASYDATSKQGGILLGDSAVNSIQARIRGLLGSALTGVGGSYTTLSQVGVSFQKDGTLSLDTSKLQTALASKPDDVAALFSAYTKTSDSLVSYSSSSTKTIAGSYPLNVTQIATQATATGGVDISAGAVITKDVNDTLAVKLDGTTAIVTLTPGTYTASKLAAMVQAAINGNSNFSKASDSVAVTVSGNNLLFTSNRYGSGSNVSITGGTAQATIAGTTTDVAGVDVQGTIGGVTALGSGQYLTGAAGSAADGLKVRINGGNIGSRGNINYSHGFALQISDLMDTFLSSTGPLASRTDGINSSIKSIDDQRTTLNNRLADIEKRYRAQYTALDTLMSQMTSTSNYLTQQLASISASTSSK</sequence>
<dbReference type="Proteomes" id="UP000245081">
    <property type="component" value="Unassembled WGS sequence"/>
</dbReference>
<dbReference type="EMBL" id="BDOQ01000002">
    <property type="protein sequence ID" value="GBG13000.1"/>
    <property type="molecule type" value="Genomic_DNA"/>
</dbReference>
<feature type="domain" description="Flagellar hook-associated protein 2 C-terminal" evidence="7">
    <location>
        <begin position="247"/>
        <end position="402"/>
    </location>
</feature>
<evidence type="ECO:0000256" key="4">
    <source>
        <dbReference type="ARBA" id="ARBA00023143"/>
    </source>
</evidence>
<evidence type="ECO:0000256" key="1">
    <source>
        <dbReference type="ARBA" id="ARBA00009764"/>
    </source>
</evidence>
<proteinExistence type="inferred from homology"/>
<evidence type="ECO:0000256" key="5">
    <source>
        <dbReference type="RuleBase" id="RU362066"/>
    </source>
</evidence>
<comment type="function">
    <text evidence="5">Required for morphogenesis and for the elongation of the flagellar filament by facilitating polymerization of the flagellin monomers at the tip of growing filament. Forms a capping structure, which prevents flagellin subunits (transported through the central channel of the flagellum) from leaking out without polymerization at the distal end.</text>
</comment>
<evidence type="ECO:0000256" key="3">
    <source>
        <dbReference type="ARBA" id="ARBA00023054"/>
    </source>
</evidence>
<dbReference type="GO" id="GO:0007155">
    <property type="term" value="P:cell adhesion"/>
    <property type="evidence" value="ECO:0007669"/>
    <property type="project" value="InterPro"/>
</dbReference>
<keyword evidence="8" id="KW-0969">Cilium</keyword>
<evidence type="ECO:0000259" key="7">
    <source>
        <dbReference type="Pfam" id="PF07195"/>
    </source>
</evidence>
<dbReference type="PANTHER" id="PTHR30288">
    <property type="entry name" value="FLAGELLAR CAP/ASSEMBLY PROTEIN FLID"/>
    <property type="match status" value="1"/>
</dbReference>
<gene>
    <name evidence="8" type="primary">fliD</name>
    <name evidence="8" type="ORF">NMK_0538</name>
</gene>
<comment type="similarity">
    <text evidence="1 5">Belongs to the FliD family.</text>
</comment>
<dbReference type="Pfam" id="PF07195">
    <property type="entry name" value="FliD_C"/>
    <property type="match status" value="2"/>
</dbReference>
<dbReference type="InterPro" id="IPR040026">
    <property type="entry name" value="FliD"/>
</dbReference>
<organism evidence="8 9">
    <name type="scientific">Novimethylophilus kurashikiensis</name>
    <dbReference type="NCBI Taxonomy" id="1825523"/>
    <lineage>
        <taxon>Bacteria</taxon>
        <taxon>Pseudomonadati</taxon>
        <taxon>Pseudomonadota</taxon>
        <taxon>Betaproteobacteria</taxon>
        <taxon>Nitrosomonadales</taxon>
        <taxon>Methylophilaceae</taxon>
        <taxon>Novimethylophilus</taxon>
    </lineage>
</organism>
<evidence type="ECO:0000313" key="8">
    <source>
        <dbReference type="EMBL" id="GBG13000.1"/>
    </source>
</evidence>
<comment type="subcellular location">
    <subcellularLocation>
        <location evidence="5">Secreted</location>
    </subcellularLocation>
    <subcellularLocation>
        <location evidence="5">Bacterial flagellum</location>
    </subcellularLocation>
</comment>